<dbReference type="SUPFAM" id="SSF50182">
    <property type="entry name" value="Sm-like ribonucleoproteins"/>
    <property type="match status" value="1"/>
</dbReference>
<evidence type="ECO:0000256" key="2">
    <source>
        <dbReference type="ARBA" id="ARBA00008017"/>
    </source>
</evidence>
<evidence type="ECO:0000256" key="4">
    <source>
        <dbReference type="ARBA" id="ARBA00022692"/>
    </source>
</evidence>
<feature type="transmembrane region" description="Helical" evidence="8">
    <location>
        <begin position="870"/>
        <end position="897"/>
    </location>
</feature>
<dbReference type="RefSeq" id="WP_162855824.1">
    <property type="nucleotide sequence ID" value="NZ_CP038145.1"/>
</dbReference>
<dbReference type="InterPro" id="IPR049142">
    <property type="entry name" value="MS_channel_1st"/>
</dbReference>
<dbReference type="Gene3D" id="1.10.287.1260">
    <property type="match status" value="1"/>
</dbReference>
<organism evidence="15 16">
    <name type="scientific">Actinobacillus indolicus</name>
    <dbReference type="NCBI Taxonomy" id="51049"/>
    <lineage>
        <taxon>Bacteria</taxon>
        <taxon>Pseudomonadati</taxon>
        <taxon>Pseudomonadota</taxon>
        <taxon>Gammaproteobacteria</taxon>
        <taxon>Pasteurellales</taxon>
        <taxon>Pasteurellaceae</taxon>
        <taxon>Actinobacillus</taxon>
    </lineage>
</organism>
<feature type="transmembrane region" description="Helical" evidence="8">
    <location>
        <begin position="527"/>
        <end position="554"/>
    </location>
</feature>
<evidence type="ECO:0000256" key="1">
    <source>
        <dbReference type="ARBA" id="ARBA00004651"/>
    </source>
</evidence>
<evidence type="ECO:0000259" key="11">
    <source>
        <dbReference type="Pfam" id="PF12794"/>
    </source>
</evidence>
<evidence type="ECO:0000256" key="3">
    <source>
        <dbReference type="ARBA" id="ARBA00022475"/>
    </source>
</evidence>
<dbReference type="GO" id="GO:0008381">
    <property type="term" value="F:mechanosensitive monoatomic ion channel activity"/>
    <property type="evidence" value="ECO:0007669"/>
    <property type="project" value="UniProtKB-ARBA"/>
</dbReference>
<evidence type="ECO:0000256" key="6">
    <source>
        <dbReference type="ARBA" id="ARBA00023136"/>
    </source>
</evidence>
<evidence type="ECO:0000259" key="13">
    <source>
        <dbReference type="Pfam" id="PF21082"/>
    </source>
</evidence>
<dbReference type="GO" id="GO:0009992">
    <property type="term" value="P:intracellular water homeostasis"/>
    <property type="evidence" value="ECO:0007669"/>
    <property type="project" value="TreeGrafter"/>
</dbReference>
<reference evidence="15 16" key="1">
    <citation type="submission" date="2019-03" db="EMBL/GenBank/DDBJ databases">
        <authorList>
            <person name="Che Y."/>
            <person name="Zhou L."/>
        </authorList>
    </citation>
    <scope>NUCLEOTIDE SEQUENCE [LARGE SCALE GENOMIC DNA]</scope>
    <source>
        <strain evidence="15 16">AIFJ1607</strain>
    </source>
</reference>
<dbReference type="InterPro" id="IPR006685">
    <property type="entry name" value="MscS_channel_2nd"/>
</dbReference>
<evidence type="ECO:0000259" key="14">
    <source>
        <dbReference type="Pfam" id="PF21088"/>
    </source>
</evidence>
<name>A0A4P7CDA2_9PAST</name>
<feature type="coiled-coil region" evidence="7">
    <location>
        <begin position="111"/>
        <end position="163"/>
    </location>
</feature>
<feature type="transmembrane region" description="Helical" evidence="8">
    <location>
        <begin position="785"/>
        <end position="809"/>
    </location>
</feature>
<feature type="domain" description="Mechanosensitive ion channel transmembrane helices 2/3" evidence="14">
    <location>
        <begin position="877"/>
        <end position="916"/>
    </location>
</feature>
<protein>
    <submittedName>
        <fullName evidence="15">Mechanosensitive channel MscK</fullName>
    </submittedName>
</protein>
<feature type="coiled-coil region" evidence="7">
    <location>
        <begin position="297"/>
        <end position="357"/>
    </location>
</feature>
<dbReference type="InterPro" id="IPR049278">
    <property type="entry name" value="MS_channel_C"/>
</dbReference>
<feature type="transmembrane region" description="Helical" evidence="8">
    <location>
        <begin position="633"/>
        <end position="654"/>
    </location>
</feature>
<accession>A0A4P7CDA2</accession>
<dbReference type="GO" id="GO:0005886">
    <property type="term" value="C:plasma membrane"/>
    <property type="evidence" value="ECO:0007669"/>
    <property type="project" value="UniProtKB-SubCell"/>
</dbReference>
<evidence type="ECO:0000313" key="15">
    <source>
        <dbReference type="EMBL" id="QBQ62808.1"/>
    </source>
</evidence>
<evidence type="ECO:0000256" key="5">
    <source>
        <dbReference type="ARBA" id="ARBA00022989"/>
    </source>
</evidence>
<evidence type="ECO:0000256" key="9">
    <source>
        <dbReference type="SAM" id="SignalP"/>
    </source>
</evidence>
<comment type="similarity">
    <text evidence="2">Belongs to the MscS (TC 1.A.23) family.</text>
</comment>
<dbReference type="EMBL" id="CP038145">
    <property type="protein sequence ID" value="QBQ62808.1"/>
    <property type="molecule type" value="Genomic_DNA"/>
</dbReference>
<comment type="subcellular location">
    <subcellularLocation>
        <location evidence="1">Cell membrane</location>
        <topology evidence="1">Multi-pass membrane protein</topology>
    </subcellularLocation>
</comment>
<keyword evidence="7" id="KW-0175">Coiled coil</keyword>
<dbReference type="Gene3D" id="2.30.30.60">
    <property type="match status" value="1"/>
</dbReference>
<dbReference type="PANTHER" id="PTHR30347:SF1">
    <property type="entry name" value="MECHANOSENSITIVE CHANNEL MSCK"/>
    <property type="match status" value="1"/>
</dbReference>
<dbReference type="InterPro" id="IPR011014">
    <property type="entry name" value="MscS_channel_TM-2"/>
</dbReference>
<dbReference type="AlphaFoldDB" id="A0A4P7CDA2"/>
<dbReference type="InterPro" id="IPR010920">
    <property type="entry name" value="LSM_dom_sf"/>
</dbReference>
<dbReference type="InterPro" id="IPR025692">
    <property type="entry name" value="MscS_IM_dom1"/>
</dbReference>
<proteinExistence type="inferred from homology"/>
<keyword evidence="6 8" id="KW-0472">Membrane</keyword>
<evidence type="ECO:0000256" key="7">
    <source>
        <dbReference type="SAM" id="Coils"/>
    </source>
</evidence>
<feature type="signal peptide" evidence="9">
    <location>
        <begin position="1"/>
        <end position="21"/>
    </location>
</feature>
<feature type="transmembrane region" description="Helical" evidence="8">
    <location>
        <begin position="478"/>
        <end position="497"/>
    </location>
</feature>
<feature type="chain" id="PRO_5020257909" evidence="9">
    <location>
        <begin position="22"/>
        <end position="1098"/>
    </location>
</feature>
<dbReference type="Pfam" id="PF00924">
    <property type="entry name" value="MS_channel_2nd"/>
    <property type="match status" value="1"/>
</dbReference>
<dbReference type="Pfam" id="PF21082">
    <property type="entry name" value="MS_channel_3rd"/>
    <property type="match status" value="1"/>
</dbReference>
<evidence type="ECO:0000259" key="10">
    <source>
        <dbReference type="Pfam" id="PF00924"/>
    </source>
</evidence>
<keyword evidence="4 8" id="KW-0812">Transmembrane</keyword>
<dbReference type="InterPro" id="IPR024393">
    <property type="entry name" value="MscS_porin"/>
</dbReference>
<dbReference type="Pfam" id="PF12794">
    <property type="entry name" value="MscS_TM"/>
    <property type="match status" value="1"/>
</dbReference>
<dbReference type="KEGG" id="aio:EXH44_00460"/>
<dbReference type="PANTHER" id="PTHR30347">
    <property type="entry name" value="POTASSIUM CHANNEL RELATED"/>
    <property type="match status" value="1"/>
</dbReference>
<keyword evidence="16" id="KW-1185">Reference proteome</keyword>
<evidence type="ECO:0000259" key="12">
    <source>
        <dbReference type="Pfam" id="PF12795"/>
    </source>
</evidence>
<feature type="transmembrane region" description="Helical" evidence="8">
    <location>
        <begin position="713"/>
        <end position="731"/>
    </location>
</feature>
<gene>
    <name evidence="15" type="primary">mscK</name>
    <name evidence="15" type="ORF">EXH44_00460</name>
</gene>
<feature type="domain" description="Mechanosensitive ion channel MscS C-terminal" evidence="13">
    <location>
        <begin position="994"/>
        <end position="1075"/>
    </location>
</feature>
<dbReference type="InterPro" id="IPR023408">
    <property type="entry name" value="MscS_beta-dom_sf"/>
</dbReference>
<dbReference type="InterPro" id="IPR011066">
    <property type="entry name" value="MscS_channel_C_sf"/>
</dbReference>
<feature type="coiled-coil region" evidence="7">
    <location>
        <begin position="733"/>
        <end position="765"/>
    </location>
</feature>
<dbReference type="SUPFAM" id="SSF82861">
    <property type="entry name" value="Mechanosensitive channel protein MscS (YggB), transmembrane region"/>
    <property type="match status" value="1"/>
</dbReference>
<dbReference type="InterPro" id="IPR052702">
    <property type="entry name" value="MscS-like_channel"/>
</dbReference>
<feature type="transmembrane region" description="Helical" evidence="8">
    <location>
        <begin position="560"/>
        <end position="581"/>
    </location>
</feature>
<feature type="transmembrane region" description="Helical" evidence="8">
    <location>
        <begin position="609"/>
        <end position="627"/>
    </location>
</feature>
<dbReference type="Pfam" id="PF21088">
    <property type="entry name" value="MS_channel_1st"/>
    <property type="match status" value="1"/>
</dbReference>
<keyword evidence="5 8" id="KW-1133">Transmembrane helix</keyword>
<keyword evidence="9" id="KW-0732">Signal</keyword>
<keyword evidence="3" id="KW-1003">Cell membrane</keyword>
<dbReference type="Proteomes" id="UP000294444">
    <property type="component" value="Chromosome"/>
</dbReference>
<feature type="transmembrane region" description="Helical" evidence="8">
    <location>
        <begin position="679"/>
        <end position="701"/>
    </location>
</feature>
<dbReference type="Pfam" id="PF12795">
    <property type="entry name" value="MscS_porin"/>
    <property type="match status" value="1"/>
</dbReference>
<feature type="domain" description="Mechanosensitive ion channel inner membrane" evidence="11">
    <location>
        <begin position="483"/>
        <end position="815"/>
    </location>
</feature>
<evidence type="ECO:0000256" key="8">
    <source>
        <dbReference type="SAM" id="Phobius"/>
    </source>
</evidence>
<feature type="domain" description="Mechanosensitive ion channel MscS" evidence="10">
    <location>
        <begin position="919"/>
        <end position="984"/>
    </location>
</feature>
<feature type="domain" description="Mechanosensitive ion channel MscS porin" evidence="12">
    <location>
        <begin position="35"/>
        <end position="263"/>
    </location>
</feature>
<dbReference type="Gene3D" id="3.30.70.100">
    <property type="match status" value="1"/>
</dbReference>
<sequence length="1098" mass="125375">MFKKSFWLALCLYLFSVAVQSAPEDFISADDLKVQLDSVKADTSGEYAQLAKNLEGALSFLEKAKKQEQDLEALQSKVANAPKALATYQQSISKLTDDLKENNNSFTQFETAELEKKQDSIHQELNELQTALNEVNASLTSYRSATEQTRKQTAENNQQAEKLTRWKYNSKASKSLIDKYNAELKFIEANNKYNLYLGQNVDLLLSVDEAKRSELTLKQQLLQKQLTDLQEVLNANRLKAYEAQAKQAEELKASNKVENPVIHDELSINTDLSQFLVEQTQKSNSLSRDNLRAKNVLDSLIQTQRNIEEQISALQGTLVLSRIINQQKQALPTDSLIKGLANDIANLRVEIFDLSQKRDELYNINNVISKLETTNKILFDDSEKKTLTNILSEREKIIVDLIKTLNLQLNLSNEIEATQRQIITISDNLQNQLQQQSFWVQSNNPIDLSWIETFPKQAIVEVAMLTRYLGFENLGQNLPSTLAFIAILLLIYGGILWKKPAIKERLAVLGSQINTLKNDSHWHSPEAMFWTIVLALPSGLMFLAVATIVLYLFFPDPLAASVWVTKAFGYWLFFATVLSLLRPNGLAYRHFGMPQTSNEIFQRIIKQSVWIVVLLLVSSIFSQVEVIGFTNDVIGQVVTIVALALCTFVVRPLLDRGIQEYENAKTEDGKKRSVSLFKLLRFVLFIVPLTLIVLIILGYYYTAVYLIEHIIKTYLVALVWVFGRYFAYRSLTISSRRMAYRRLQKKREKLREQNLEQNKEDAKEKPEEVIKISTVNEQIFRMADLIGWVVLFVSLYAIWSDLISIAYYLNNVILWEQVETTSKGTVVESVTLLNILRSVLYVTVTYVLVKNIKGILEVTFFSRIKLSKGTPHTITAVLTYFIVCFGSISAFTALGISWSKIQWVFTALSVGLGFGVREIFGSFVSGTILLFERPIRVGDKVTVGNFTGVITRIRLRSTTLVDDEHKEVVLPNQAFVTDRFINWTYNNTITRLQIIIKISTDANLELVRSLLYQAANEAPKVMEEPSPNVNLMGFGDGWIEHDFTVYVPELDDRSATRNFLYKRITELFNQHHIKIAFNQMDVHLHQPQEKRRLIKSFK</sequence>
<dbReference type="NCBIfam" id="NF008438">
    <property type="entry name" value="PRK11281.1"/>
    <property type="match status" value="1"/>
</dbReference>
<dbReference type="SUPFAM" id="SSF82689">
    <property type="entry name" value="Mechanosensitive channel protein MscS (YggB), C-terminal domain"/>
    <property type="match status" value="1"/>
</dbReference>
<evidence type="ECO:0000313" key="16">
    <source>
        <dbReference type="Proteomes" id="UP000294444"/>
    </source>
</evidence>